<dbReference type="EMBL" id="FOXA01000043">
    <property type="protein sequence ID" value="SFQ17018.1"/>
    <property type="molecule type" value="Genomic_DNA"/>
</dbReference>
<dbReference type="Proteomes" id="UP000199356">
    <property type="component" value="Unassembled WGS sequence"/>
</dbReference>
<proteinExistence type="predicted"/>
<dbReference type="STRING" id="441119.SAMN04488047_1433"/>
<evidence type="ECO:0000313" key="2">
    <source>
        <dbReference type="Proteomes" id="UP000199356"/>
    </source>
</evidence>
<reference evidence="1 2" key="1">
    <citation type="submission" date="2016-10" db="EMBL/GenBank/DDBJ databases">
        <authorList>
            <person name="de Groot N.N."/>
        </authorList>
    </citation>
    <scope>NUCLEOTIDE SEQUENCE [LARGE SCALE GENOMIC DNA]</scope>
    <source>
        <strain evidence="1 2">DSM 19547</strain>
    </source>
</reference>
<sequence>MKYYLVKTGDKEADRIAYQADTPDEAFKQFADSCRLSGEERKTALSTAQIERAEYEMTPEEAGKFATLVATVCAPLRTAGLDYEESRLRGSARDVIFGAATPTDYSLLGDDLAAIECESLENDDLFEAFHKLHAFVWNDLELPFLIPDS</sequence>
<dbReference type="AlphaFoldDB" id="A0A1I5WBB5"/>
<organism evidence="1 2">
    <name type="scientific">Tranquillimonas alkanivorans</name>
    <dbReference type="NCBI Taxonomy" id="441119"/>
    <lineage>
        <taxon>Bacteria</taxon>
        <taxon>Pseudomonadati</taxon>
        <taxon>Pseudomonadota</taxon>
        <taxon>Alphaproteobacteria</taxon>
        <taxon>Rhodobacterales</taxon>
        <taxon>Roseobacteraceae</taxon>
        <taxon>Tranquillimonas</taxon>
    </lineage>
</organism>
<keyword evidence="2" id="KW-1185">Reference proteome</keyword>
<dbReference type="RefSeq" id="WP_093425654.1">
    <property type="nucleotide sequence ID" value="NZ_FOXA01000043.1"/>
</dbReference>
<evidence type="ECO:0000313" key="1">
    <source>
        <dbReference type="EMBL" id="SFQ17018.1"/>
    </source>
</evidence>
<accession>A0A1I5WBB5</accession>
<name>A0A1I5WBB5_9RHOB</name>
<gene>
    <name evidence="1" type="ORF">SAMN04488047_1433</name>
</gene>
<protein>
    <submittedName>
        <fullName evidence="1">Uncharacterized protein</fullName>
    </submittedName>
</protein>